<evidence type="ECO:0000256" key="5">
    <source>
        <dbReference type="ARBA" id="ARBA00022691"/>
    </source>
</evidence>
<evidence type="ECO:0000256" key="2">
    <source>
        <dbReference type="ARBA" id="ARBA00022552"/>
    </source>
</evidence>
<keyword evidence="2" id="KW-0698">rRNA processing</keyword>
<dbReference type="CDD" id="cd11648">
    <property type="entry name" value="RsmI"/>
    <property type="match status" value="1"/>
</dbReference>
<dbReference type="SUPFAM" id="SSF53790">
    <property type="entry name" value="Tetrapyrrole methylase"/>
    <property type="match status" value="1"/>
</dbReference>
<organism evidence="7 8">
    <name type="scientific">Helicobacter brantae</name>
    <dbReference type="NCBI Taxonomy" id="375927"/>
    <lineage>
        <taxon>Bacteria</taxon>
        <taxon>Pseudomonadati</taxon>
        <taxon>Campylobacterota</taxon>
        <taxon>Epsilonproteobacteria</taxon>
        <taxon>Campylobacterales</taxon>
        <taxon>Helicobacteraceae</taxon>
        <taxon>Helicobacter</taxon>
    </lineage>
</organism>
<dbReference type="PROSITE" id="PS01296">
    <property type="entry name" value="RSMI"/>
    <property type="match status" value="1"/>
</dbReference>
<name>A0A3D8J3H4_9HELI</name>
<dbReference type="PIRSF" id="PIRSF005917">
    <property type="entry name" value="MTase_YraL"/>
    <property type="match status" value="1"/>
</dbReference>
<dbReference type="AlphaFoldDB" id="A0A3D8J3H4"/>
<dbReference type="Pfam" id="PF00590">
    <property type="entry name" value="TP_methylase"/>
    <property type="match status" value="1"/>
</dbReference>
<keyword evidence="4 7" id="KW-0808">Transferase</keyword>
<dbReference type="Gene3D" id="3.30.950.10">
    <property type="entry name" value="Methyltransferase, Cobalt-precorrin-4 Transmethylase, Domain 2"/>
    <property type="match status" value="1"/>
</dbReference>
<evidence type="ECO:0000259" key="6">
    <source>
        <dbReference type="Pfam" id="PF00590"/>
    </source>
</evidence>
<dbReference type="InterPro" id="IPR014777">
    <property type="entry name" value="4pyrrole_Mease_sub1"/>
</dbReference>
<evidence type="ECO:0000313" key="7">
    <source>
        <dbReference type="EMBL" id="RDU72082.1"/>
    </source>
</evidence>
<evidence type="ECO:0000256" key="4">
    <source>
        <dbReference type="ARBA" id="ARBA00022679"/>
    </source>
</evidence>
<dbReference type="OrthoDB" id="9809084at2"/>
<dbReference type="GO" id="GO:0006364">
    <property type="term" value="P:rRNA processing"/>
    <property type="evidence" value="ECO:0007669"/>
    <property type="project" value="UniProtKB-KW"/>
</dbReference>
<keyword evidence="8" id="KW-1185">Reference proteome</keyword>
<comment type="caution">
    <text evidence="7">The sequence shown here is derived from an EMBL/GenBank/DDBJ whole genome shotgun (WGS) entry which is preliminary data.</text>
</comment>
<evidence type="ECO:0000313" key="8">
    <source>
        <dbReference type="Proteomes" id="UP000257045"/>
    </source>
</evidence>
<dbReference type="InterPro" id="IPR000878">
    <property type="entry name" value="4pyrrol_Mease"/>
</dbReference>
<dbReference type="PANTHER" id="PTHR46111:SF1">
    <property type="entry name" value="RIBOSOMAL RNA SMALL SUBUNIT METHYLTRANSFERASE I"/>
    <property type="match status" value="1"/>
</dbReference>
<keyword evidence="1" id="KW-0963">Cytoplasm</keyword>
<dbReference type="InterPro" id="IPR035996">
    <property type="entry name" value="4pyrrol_Methylase_sf"/>
</dbReference>
<evidence type="ECO:0000256" key="3">
    <source>
        <dbReference type="ARBA" id="ARBA00022603"/>
    </source>
</evidence>
<dbReference type="Gene3D" id="3.40.1010.10">
    <property type="entry name" value="Cobalt-precorrin-4 Transmethylase, Domain 1"/>
    <property type="match status" value="1"/>
</dbReference>
<dbReference type="RefSeq" id="WP_115568712.1">
    <property type="nucleotide sequence ID" value="NZ_NXLV01000001.1"/>
</dbReference>
<keyword evidence="5" id="KW-0949">S-adenosyl-L-methionine</keyword>
<dbReference type="PANTHER" id="PTHR46111">
    <property type="entry name" value="RIBOSOMAL RNA SMALL SUBUNIT METHYLTRANSFERASE I"/>
    <property type="match status" value="1"/>
</dbReference>
<accession>A0A3D8J3H4</accession>
<dbReference type="Proteomes" id="UP000257045">
    <property type="component" value="Unassembled WGS sequence"/>
</dbReference>
<evidence type="ECO:0000256" key="1">
    <source>
        <dbReference type="ARBA" id="ARBA00022490"/>
    </source>
</evidence>
<reference evidence="7 8" key="1">
    <citation type="submission" date="2018-04" db="EMBL/GenBank/DDBJ databases">
        <title>Novel Campyloabacter and Helicobacter Species and Strains.</title>
        <authorList>
            <person name="Mannion A.J."/>
            <person name="Shen Z."/>
            <person name="Fox J.G."/>
        </authorList>
    </citation>
    <scope>NUCLEOTIDE SEQUENCE [LARGE SCALE GENOMIC DNA]</scope>
    <source>
        <strain evidence="7 8">MIT 04-9366</strain>
    </source>
</reference>
<dbReference type="NCBIfam" id="TIGR00096">
    <property type="entry name" value="16S rRNA (cytidine(1402)-2'-O)-methyltransferase"/>
    <property type="match status" value="1"/>
</dbReference>
<sequence length="278" mass="31865">MLYLLPSPLGNLSDISLHTLEVLKEIEVFLCEDTRITQKLLLLLEQKGYLSLGEKKKFIPFHTHNQDQFLAQTSLEFFNQKVAFLSDAGMPCVSDPGSALITYAQTHQIPYEVVLGGSASTLAYAYSGFGDSGFVFDSFLPHKSGERVERLRFWQEVLGDRGIALVCFESPHRLLESLEDIVRVGSEIELFAIKEMTKKFQKFWRGSAKEVLERLREENIQGEWCLVMRFEDKKREKKIGEVEILSMDLPPKIKAKLLSEVSILSPKQWYERLLKEGK</sequence>
<dbReference type="InterPro" id="IPR008189">
    <property type="entry name" value="rRNA_ssu_MeTfrase_I"/>
</dbReference>
<protein>
    <submittedName>
        <fullName evidence="7">16S rRNA (Cytidine(1402)-2'-O)-methyltransferase</fullName>
    </submittedName>
</protein>
<proteinExistence type="predicted"/>
<dbReference type="InterPro" id="IPR014776">
    <property type="entry name" value="4pyrrole_Mease_sub2"/>
</dbReference>
<keyword evidence="3 7" id="KW-0489">Methyltransferase</keyword>
<dbReference type="GO" id="GO:0008168">
    <property type="term" value="F:methyltransferase activity"/>
    <property type="evidence" value="ECO:0007669"/>
    <property type="project" value="UniProtKB-KW"/>
</dbReference>
<dbReference type="InterPro" id="IPR018063">
    <property type="entry name" value="SAM_MeTrfase_RsmI_CS"/>
</dbReference>
<dbReference type="EMBL" id="NXLV01000001">
    <property type="protein sequence ID" value="RDU72082.1"/>
    <property type="molecule type" value="Genomic_DNA"/>
</dbReference>
<dbReference type="GO" id="GO:0032259">
    <property type="term" value="P:methylation"/>
    <property type="evidence" value="ECO:0007669"/>
    <property type="project" value="UniProtKB-KW"/>
</dbReference>
<gene>
    <name evidence="7" type="primary">rsmI</name>
    <name evidence="7" type="ORF">CQA58_00310</name>
</gene>
<feature type="domain" description="Tetrapyrrole methylase" evidence="6">
    <location>
        <begin position="1"/>
        <end position="211"/>
    </location>
</feature>